<name>A0A0E9NP17_SAICN</name>
<organism evidence="1 2">
    <name type="scientific">Saitoella complicata (strain BCRC 22490 / CBS 7301 / JCM 7358 / NBRC 10748 / NRRL Y-17804)</name>
    <dbReference type="NCBI Taxonomy" id="698492"/>
    <lineage>
        <taxon>Eukaryota</taxon>
        <taxon>Fungi</taxon>
        <taxon>Dikarya</taxon>
        <taxon>Ascomycota</taxon>
        <taxon>Taphrinomycotina</taxon>
        <taxon>Taphrinomycotina incertae sedis</taxon>
        <taxon>Saitoella</taxon>
    </lineage>
</organism>
<dbReference type="EMBL" id="BACD03000048">
    <property type="protein sequence ID" value="GAO51548.1"/>
    <property type="molecule type" value="Genomic_DNA"/>
</dbReference>
<accession>A0A0E9NP17</accession>
<reference evidence="1 2" key="2">
    <citation type="journal article" date="2014" name="J. Gen. Appl. Microbiol.">
        <title>The early diverging ascomycetous budding yeast Saitoella complicata has three histone deacetylases belonging to the Clr6, Hos2, and Rpd3 lineages.</title>
        <authorList>
            <person name="Nishida H."/>
            <person name="Matsumoto T."/>
            <person name="Kondo S."/>
            <person name="Hamamoto M."/>
            <person name="Yoshikawa H."/>
        </authorList>
    </citation>
    <scope>NUCLEOTIDE SEQUENCE [LARGE SCALE GENOMIC DNA]</scope>
    <source>
        <strain evidence="1 2">NRRL Y-17804</strain>
    </source>
</reference>
<keyword evidence="2" id="KW-1185">Reference proteome</keyword>
<reference evidence="1 2" key="1">
    <citation type="journal article" date="2011" name="J. Gen. Appl. Microbiol.">
        <title>Draft genome sequencing of the enigmatic yeast Saitoella complicata.</title>
        <authorList>
            <person name="Nishida H."/>
            <person name="Hamamoto M."/>
            <person name="Sugiyama J."/>
        </authorList>
    </citation>
    <scope>NUCLEOTIDE SEQUENCE [LARGE SCALE GENOMIC DNA]</scope>
    <source>
        <strain evidence="1 2">NRRL Y-17804</strain>
    </source>
</reference>
<evidence type="ECO:0000313" key="2">
    <source>
        <dbReference type="Proteomes" id="UP000033140"/>
    </source>
</evidence>
<evidence type="ECO:0000313" key="1">
    <source>
        <dbReference type="EMBL" id="GAO51548.1"/>
    </source>
</evidence>
<protein>
    <submittedName>
        <fullName evidence="1">Uncharacterized protein</fullName>
    </submittedName>
</protein>
<sequence>MRSRLVRWMRRQNIADGWIRQCWQPWKEFVATNDEHRNAWRELNSFLNTLRLEHIQHDCSTDTGVFFRGDLVIYHPSHSLNEHVCRTFVLNDDEKKGIAHINEVAFQEAFGYPWALQETDSMIEVGYFEVIGKALQVIMTYACDENKLDLVKEHFDKWRRVWSECGTHLTLECRRL</sequence>
<dbReference type="AlphaFoldDB" id="A0A0E9NP17"/>
<gene>
    <name evidence="1" type="ORF">G7K_5647-t1</name>
</gene>
<reference evidence="1 2" key="3">
    <citation type="journal article" date="2015" name="Genome Announc.">
        <title>Draft Genome Sequence of the Archiascomycetous Yeast Saitoella complicata.</title>
        <authorList>
            <person name="Yamauchi K."/>
            <person name="Kondo S."/>
            <person name="Hamamoto M."/>
            <person name="Takahashi Y."/>
            <person name="Ogura Y."/>
            <person name="Hayashi T."/>
            <person name="Nishida H."/>
        </authorList>
    </citation>
    <scope>NUCLEOTIDE SEQUENCE [LARGE SCALE GENOMIC DNA]</scope>
    <source>
        <strain evidence="1 2">NRRL Y-17804</strain>
    </source>
</reference>
<proteinExistence type="predicted"/>
<dbReference type="Proteomes" id="UP000033140">
    <property type="component" value="Unassembled WGS sequence"/>
</dbReference>
<comment type="caution">
    <text evidence="1">The sequence shown here is derived from an EMBL/GenBank/DDBJ whole genome shotgun (WGS) entry which is preliminary data.</text>
</comment>